<feature type="non-terminal residue" evidence="6">
    <location>
        <position position="1"/>
    </location>
</feature>
<sequence>PDQALTPTLDEGDCWLLPQPTGHLGIRLASPIAITHFSIEHAVMLTMNYQRDAPRSMILWGFLEGVSNIGQFRASPQLHGLSYSQPATEVTEACKKVNPDGFFVELAHVSYGPFDENNNRQTFPVYPDVHAAGLDFGIVVLEIRSNWGANSTCLYGFRIHG</sequence>
<dbReference type="GO" id="GO:0043495">
    <property type="term" value="F:protein-membrane adaptor activity"/>
    <property type="evidence" value="ECO:0007669"/>
    <property type="project" value="TreeGrafter"/>
</dbReference>
<dbReference type="HOGENOM" id="CLU_043737_4_0_1"/>
<evidence type="ECO:0000313" key="7">
    <source>
        <dbReference type="Proteomes" id="UP000054018"/>
    </source>
</evidence>
<feature type="non-terminal residue" evidence="6">
    <location>
        <position position="161"/>
    </location>
</feature>
<evidence type="ECO:0000256" key="4">
    <source>
        <dbReference type="ARBA" id="ARBA00023136"/>
    </source>
</evidence>
<keyword evidence="4" id="KW-0472">Membrane</keyword>
<keyword evidence="3" id="KW-1133">Transmembrane helix</keyword>
<proteinExistence type="predicted"/>
<dbReference type="GO" id="GO:0034993">
    <property type="term" value="C:meiotic nuclear membrane microtubule tethering complex"/>
    <property type="evidence" value="ECO:0007669"/>
    <property type="project" value="TreeGrafter"/>
</dbReference>
<organism evidence="6 7">
    <name type="scientific">Pisolithus microcarpus 441</name>
    <dbReference type="NCBI Taxonomy" id="765257"/>
    <lineage>
        <taxon>Eukaryota</taxon>
        <taxon>Fungi</taxon>
        <taxon>Dikarya</taxon>
        <taxon>Basidiomycota</taxon>
        <taxon>Agaricomycotina</taxon>
        <taxon>Agaricomycetes</taxon>
        <taxon>Agaricomycetidae</taxon>
        <taxon>Boletales</taxon>
        <taxon>Sclerodermatineae</taxon>
        <taxon>Pisolithaceae</taxon>
        <taxon>Pisolithus</taxon>
    </lineage>
</organism>
<name>A0A0C9YF40_9AGAM</name>
<dbReference type="Gene3D" id="2.60.120.260">
    <property type="entry name" value="Galactose-binding domain-like"/>
    <property type="match status" value="1"/>
</dbReference>
<evidence type="ECO:0000256" key="1">
    <source>
        <dbReference type="ARBA" id="ARBA00004370"/>
    </source>
</evidence>
<comment type="subcellular location">
    <subcellularLocation>
        <location evidence="1">Membrane</location>
    </subcellularLocation>
</comment>
<evidence type="ECO:0000256" key="3">
    <source>
        <dbReference type="ARBA" id="ARBA00022989"/>
    </source>
</evidence>
<dbReference type="PANTHER" id="PTHR12911:SF8">
    <property type="entry name" value="KLAROID PROTEIN-RELATED"/>
    <property type="match status" value="1"/>
</dbReference>
<accession>A0A0C9YF40</accession>
<dbReference type="PROSITE" id="PS51469">
    <property type="entry name" value="SUN"/>
    <property type="match status" value="1"/>
</dbReference>
<reference evidence="7" key="2">
    <citation type="submission" date="2015-01" db="EMBL/GenBank/DDBJ databases">
        <title>Evolutionary Origins and Diversification of the Mycorrhizal Mutualists.</title>
        <authorList>
            <consortium name="DOE Joint Genome Institute"/>
            <consortium name="Mycorrhizal Genomics Consortium"/>
            <person name="Kohler A."/>
            <person name="Kuo A."/>
            <person name="Nagy L.G."/>
            <person name="Floudas D."/>
            <person name="Copeland A."/>
            <person name="Barry K.W."/>
            <person name="Cichocki N."/>
            <person name="Veneault-Fourrey C."/>
            <person name="LaButti K."/>
            <person name="Lindquist E.A."/>
            <person name="Lipzen A."/>
            <person name="Lundell T."/>
            <person name="Morin E."/>
            <person name="Murat C."/>
            <person name="Riley R."/>
            <person name="Ohm R."/>
            <person name="Sun H."/>
            <person name="Tunlid A."/>
            <person name="Henrissat B."/>
            <person name="Grigoriev I.V."/>
            <person name="Hibbett D.S."/>
            <person name="Martin F."/>
        </authorList>
    </citation>
    <scope>NUCLEOTIDE SEQUENCE [LARGE SCALE GENOMIC DNA]</scope>
    <source>
        <strain evidence="7">441</strain>
    </source>
</reference>
<evidence type="ECO:0000256" key="2">
    <source>
        <dbReference type="ARBA" id="ARBA00022692"/>
    </source>
</evidence>
<dbReference type="InterPro" id="IPR012919">
    <property type="entry name" value="SUN_dom"/>
</dbReference>
<keyword evidence="7" id="KW-1185">Reference proteome</keyword>
<gene>
    <name evidence="6" type="ORF">PISMIDRAFT_84883</name>
</gene>
<dbReference type="InterPro" id="IPR045119">
    <property type="entry name" value="SUN1-5"/>
</dbReference>
<dbReference type="Proteomes" id="UP000054018">
    <property type="component" value="Unassembled WGS sequence"/>
</dbReference>
<dbReference type="PANTHER" id="PTHR12911">
    <property type="entry name" value="SAD1/UNC-84-LIKE PROTEIN-RELATED"/>
    <property type="match status" value="1"/>
</dbReference>
<dbReference type="OrthoDB" id="2659060at2759"/>
<protein>
    <recommendedName>
        <fullName evidence="5">SUN domain-containing protein</fullName>
    </recommendedName>
</protein>
<evidence type="ECO:0000259" key="5">
    <source>
        <dbReference type="PROSITE" id="PS51469"/>
    </source>
</evidence>
<evidence type="ECO:0000313" key="6">
    <source>
        <dbReference type="EMBL" id="KIK15246.1"/>
    </source>
</evidence>
<keyword evidence="2" id="KW-0812">Transmembrane</keyword>
<dbReference type="AlphaFoldDB" id="A0A0C9YF40"/>
<feature type="domain" description="SUN" evidence="5">
    <location>
        <begin position="1"/>
        <end position="161"/>
    </location>
</feature>
<dbReference type="EMBL" id="KN833899">
    <property type="protein sequence ID" value="KIK15246.1"/>
    <property type="molecule type" value="Genomic_DNA"/>
</dbReference>
<dbReference type="STRING" id="765257.A0A0C9YF40"/>
<reference evidence="6 7" key="1">
    <citation type="submission" date="2014-04" db="EMBL/GenBank/DDBJ databases">
        <authorList>
            <consortium name="DOE Joint Genome Institute"/>
            <person name="Kuo A."/>
            <person name="Kohler A."/>
            <person name="Costa M.D."/>
            <person name="Nagy L.G."/>
            <person name="Floudas D."/>
            <person name="Copeland A."/>
            <person name="Barry K.W."/>
            <person name="Cichocki N."/>
            <person name="Veneault-Fourrey C."/>
            <person name="LaButti K."/>
            <person name="Lindquist E.A."/>
            <person name="Lipzen A."/>
            <person name="Lundell T."/>
            <person name="Morin E."/>
            <person name="Murat C."/>
            <person name="Sun H."/>
            <person name="Tunlid A."/>
            <person name="Henrissat B."/>
            <person name="Grigoriev I.V."/>
            <person name="Hibbett D.S."/>
            <person name="Martin F."/>
            <person name="Nordberg H.P."/>
            <person name="Cantor M.N."/>
            <person name="Hua S.X."/>
        </authorList>
    </citation>
    <scope>NUCLEOTIDE SEQUENCE [LARGE SCALE GENOMIC DNA]</scope>
    <source>
        <strain evidence="6 7">441</strain>
    </source>
</reference>
<dbReference type="Pfam" id="PF07738">
    <property type="entry name" value="Sad1_UNC"/>
    <property type="match status" value="1"/>
</dbReference>